<dbReference type="AlphaFoldDB" id="A0A940MWK8"/>
<dbReference type="Proteomes" id="UP000675940">
    <property type="component" value="Unassembled WGS sequence"/>
</dbReference>
<accession>A0A940MWK8</accession>
<protein>
    <submittedName>
        <fullName evidence="2">Uncharacterized protein</fullName>
    </submittedName>
</protein>
<dbReference type="EMBL" id="JAGISH010000010">
    <property type="protein sequence ID" value="MBP0484199.1"/>
    <property type="molecule type" value="Genomic_DNA"/>
</dbReference>
<evidence type="ECO:0000256" key="1">
    <source>
        <dbReference type="SAM" id="SignalP"/>
    </source>
</evidence>
<gene>
    <name evidence="2" type="ORF">J5474_17110</name>
</gene>
<name>A0A940MWK8_9RHOB</name>
<feature type="signal peptide" evidence="1">
    <location>
        <begin position="1"/>
        <end position="21"/>
    </location>
</feature>
<feature type="chain" id="PRO_5036681528" evidence="1">
    <location>
        <begin position="22"/>
        <end position="290"/>
    </location>
</feature>
<evidence type="ECO:0000313" key="3">
    <source>
        <dbReference type="Proteomes" id="UP000675940"/>
    </source>
</evidence>
<keyword evidence="3" id="KW-1185">Reference proteome</keyword>
<evidence type="ECO:0000313" key="2">
    <source>
        <dbReference type="EMBL" id="MBP0484199.1"/>
    </source>
</evidence>
<keyword evidence="1" id="KW-0732">Signal</keyword>
<proteinExistence type="predicted"/>
<comment type="caution">
    <text evidence="2">The sequence shown here is derived from an EMBL/GenBank/DDBJ whole genome shotgun (WGS) entry which is preliminary data.</text>
</comment>
<dbReference type="RefSeq" id="WP_209362319.1">
    <property type="nucleotide sequence ID" value="NZ_JAGISH010000010.1"/>
</dbReference>
<sequence>MPRLSVLALALLAAQTSGARAQSFNHSGSIDIGLTGMARGNLFGAIDATFALPISKAAPLTFEFGTYLFALDGKNPHETYAALTLGDSFRIGALRPAYDAVLPSVFTHVAPYLAYSRAEYGRSYNTVEAMRRTAVPWGVSAGGRTGQLDWIVSLHDATKGAFRSASFALTWHGTGYSLMAAFEALRDDDGMKDGTNAKIGARFDLGRAELGLAWLDPEANARPKAVSLDLSVPLGDRLGLSLMGEFTQDARDDAYGMAMGYDLRTHGTITLAGTDGAAGSGAHLTYTYLF</sequence>
<organism evidence="2 3">
    <name type="scientific">Sagittula salina</name>
    <dbReference type="NCBI Taxonomy" id="2820268"/>
    <lineage>
        <taxon>Bacteria</taxon>
        <taxon>Pseudomonadati</taxon>
        <taxon>Pseudomonadota</taxon>
        <taxon>Alphaproteobacteria</taxon>
        <taxon>Rhodobacterales</taxon>
        <taxon>Roseobacteraceae</taxon>
        <taxon>Sagittula</taxon>
    </lineage>
</organism>
<reference evidence="2" key="1">
    <citation type="submission" date="2021-03" db="EMBL/GenBank/DDBJ databases">
        <title>Sagittula salina sp. nov. strain M10.9X isolated from the marine waste.</title>
        <authorList>
            <person name="Satari L."/>
            <person name="Molina-Menor E."/>
            <person name="Vidal-Verdu A."/>
            <person name="Pascual J."/>
            <person name="Pereto J."/>
            <person name="Porcar M."/>
        </authorList>
    </citation>
    <scope>NUCLEOTIDE SEQUENCE</scope>
    <source>
        <strain evidence="2">M10.9X</strain>
    </source>
</reference>